<dbReference type="GeneID" id="102375206"/>
<protein>
    <submittedName>
        <fullName evidence="3">Uncharacterized protein LOC102375206</fullName>
    </submittedName>
</protein>
<dbReference type="SUPFAM" id="SSF48726">
    <property type="entry name" value="Immunoglobulin"/>
    <property type="match status" value="1"/>
</dbReference>
<dbReference type="STRING" id="38654.A0A3Q0G9D1"/>
<dbReference type="InterPro" id="IPR013783">
    <property type="entry name" value="Ig-like_fold"/>
</dbReference>
<dbReference type="KEGG" id="asn:102375206"/>
<proteinExistence type="predicted"/>
<feature type="domain" description="Ig-like" evidence="1">
    <location>
        <begin position="55"/>
        <end position="159"/>
    </location>
</feature>
<keyword evidence="2" id="KW-1185">Reference proteome</keyword>
<dbReference type="Gene3D" id="2.60.40.10">
    <property type="entry name" value="Immunoglobulins"/>
    <property type="match status" value="1"/>
</dbReference>
<dbReference type="InParanoid" id="A0A3Q0G9D1"/>
<gene>
    <name evidence="3" type="primary">LOC102375206</name>
</gene>
<organism evidence="2 3">
    <name type="scientific">Alligator sinensis</name>
    <name type="common">Chinese alligator</name>
    <dbReference type="NCBI Taxonomy" id="38654"/>
    <lineage>
        <taxon>Eukaryota</taxon>
        <taxon>Metazoa</taxon>
        <taxon>Chordata</taxon>
        <taxon>Craniata</taxon>
        <taxon>Vertebrata</taxon>
        <taxon>Euteleostomi</taxon>
        <taxon>Archelosauria</taxon>
        <taxon>Archosauria</taxon>
        <taxon>Crocodylia</taxon>
        <taxon>Alligatoridae</taxon>
        <taxon>Alligatorinae</taxon>
        <taxon>Alligator</taxon>
    </lineage>
</organism>
<dbReference type="Proteomes" id="UP000189705">
    <property type="component" value="Unplaced"/>
</dbReference>
<dbReference type="InterPro" id="IPR003599">
    <property type="entry name" value="Ig_sub"/>
</dbReference>
<sequence length="241" mass="26203">MKGLVSALGLYERLRGSQPETRLCQEVELIRIVTMACALLFLALVTCCSGVWSQPVVTQEPAVSVSPGGTVTLSCSLSTGAITSSNYPGWYQQKPGSPPRLLIYNTNSRPSEIPTRFSGSISGQKATLTITGVQAEDEADYYCIVYTGSSAWCTVIEMNGELRHKLPFPPAPAADSLLWLQSLVLPAPFSLETPIHSLISVTTAHVLQVSSDSPCRLPDACFKYSLNFIYQPQYFMVSVDQ</sequence>
<dbReference type="SMART" id="SM00409">
    <property type="entry name" value="IG"/>
    <property type="match status" value="1"/>
</dbReference>
<dbReference type="PANTHER" id="PTHR23267">
    <property type="entry name" value="IMMUNOGLOBULIN LIGHT CHAIN"/>
    <property type="match status" value="1"/>
</dbReference>
<dbReference type="RefSeq" id="XP_025055060.1">
    <property type="nucleotide sequence ID" value="XM_025199275.1"/>
</dbReference>
<reference evidence="3" key="1">
    <citation type="submission" date="2025-08" db="UniProtKB">
        <authorList>
            <consortium name="RefSeq"/>
        </authorList>
    </citation>
    <scope>IDENTIFICATION</scope>
</reference>
<evidence type="ECO:0000313" key="2">
    <source>
        <dbReference type="Proteomes" id="UP000189705"/>
    </source>
</evidence>
<dbReference type="InterPro" id="IPR007110">
    <property type="entry name" value="Ig-like_dom"/>
</dbReference>
<dbReference type="AlphaFoldDB" id="A0A3Q0G9D1"/>
<dbReference type="InterPro" id="IPR050150">
    <property type="entry name" value="IgV_Light_Chain"/>
</dbReference>
<evidence type="ECO:0000259" key="1">
    <source>
        <dbReference type="PROSITE" id="PS50835"/>
    </source>
</evidence>
<name>A0A3Q0G9D1_ALLSI</name>
<dbReference type="SMART" id="SM00406">
    <property type="entry name" value="IGv"/>
    <property type="match status" value="1"/>
</dbReference>
<accession>A0A3Q0G9D1</accession>
<dbReference type="PROSITE" id="PS50835">
    <property type="entry name" value="IG_LIKE"/>
    <property type="match status" value="1"/>
</dbReference>
<evidence type="ECO:0000313" key="3">
    <source>
        <dbReference type="RefSeq" id="XP_025055060.1"/>
    </source>
</evidence>
<dbReference type="InterPro" id="IPR013106">
    <property type="entry name" value="Ig_V-set"/>
</dbReference>
<dbReference type="Pfam" id="PF07686">
    <property type="entry name" value="V-set"/>
    <property type="match status" value="1"/>
</dbReference>
<dbReference type="InterPro" id="IPR036179">
    <property type="entry name" value="Ig-like_dom_sf"/>
</dbReference>